<accession>A0A0C2MXL9</accession>
<proteinExistence type="predicted"/>
<comment type="caution">
    <text evidence="1">The sequence shown here is derived from an EMBL/GenBank/DDBJ whole genome shotgun (WGS) entry which is preliminary data.</text>
</comment>
<dbReference type="EMBL" id="JWZT01001407">
    <property type="protein sequence ID" value="KII72081.1"/>
    <property type="molecule type" value="Genomic_DNA"/>
</dbReference>
<protein>
    <submittedName>
        <fullName evidence="1">Uncharacterized protein</fullName>
    </submittedName>
</protein>
<gene>
    <name evidence="1" type="ORF">RF11_02108</name>
</gene>
<dbReference type="AlphaFoldDB" id="A0A0C2MXL9"/>
<sequence>MIQIRSYQNECANKANAHVQKRLFVNQTRLSEVCQELNRRGIRNIKMRLFETNVLCGCDCGNACLFETLYFCKKCELLVCKKCTNFKFPQFSKSKDKIWITSLKHFLFNLYILGER</sequence>
<reference evidence="1 2" key="1">
    <citation type="journal article" date="2014" name="Genome Biol. Evol.">
        <title>The genome of the myxosporean Thelohanellus kitauei shows adaptations to nutrient acquisition within its fish host.</title>
        <authorList>
            <person name="Yang Y."/>
            <person name="Xiong J."/>
            <person name="Zhou Z."/>
            <person name="Huo F."/>
            <person name="Miao W."/>
            <person name="Ran C."/>
            <person name="Liu Y."/>
            <person name="Zhang J."/>
            <person name="Feng J."/>
            <person name="Wang M."/>
            <person name="Wang M."/>
            <person name="Wang L."/>
            <person name="Yao B."/>
        </authorList>
    </citation>
    <scope>NUCLEOTIDE SEQUENCE [LARGE SCALE GENOMIC DNA]</scope>
    <source>
        <strain evidence="1">Wuqing</strain>
    </source>
</reference>
<evidence type="ECO:0000313" key="1">
    <source>
        <dbReference type="EMBL" id="KII72081.1"/>
    </source>
</evidence>
<dbReference type="Proteomes" id="UP000031668">
    <property type="component" value="Unassembled WGS sequence"/>
</dbReference>
<organism evidence="1 2">
    <name type="scientific">Thelohanellus kitauei</name>
    <name type="common">Myxosporean</name>
    <dbReference type="NCBI Taxonomy" id="669202"/>
    <lineage>
        <taxon>Eukaryota</taxon>
        <taxon>Metazoa</taxon>
        <taxon>Cnidaria</taxon>
        <taxon>Myxozoa</taxon>
        <taxon>Myxosporea</taxon>
        <taxon>Bivalvulida</taxon>
        <taxon>Platysporina</taxon>
        <taxon>Myxobolidae</taxon>
        <taxon>Thelohanellus</taxon>
    </lineage>
</organism>
<keyword evidence="2" id="KW-1185">Reference proteome</keyword>
<name>A0A0C2MXL9_THEKT</name>
<evidence type="ECO:0000313" key="2">
    <source>
        <dbReference type="Proteomes" id="UP000031668"/>
    </source>
</evidence>